<keyword evidence="1" id="KW-0479">Metal-binding</keyword>
<gene>
    <name evidence="2" type="ORF">MiSe_03250</name>
</gene>
<protein>
    <submittedName>
        <fullName evidence="2">ADP-ribosylation/Crystallin J1</fullName>
    </submittedName>
</protein>
<reference evidence="2" key="1">
    <citation type="submission" date="2019-10" db="EMBL/GenBank/DDBJ databases">
        <title>Draft genome sequece of Microseira wollei NIES-4236.</title>
        <authorList>
            <person name="Yamaguchi H."/>
            <person name="Suzuki S."/>
            <person name="Kawachi M."/>
        </authorList>
    </citation>
    <scope>NUCLEOTIDE SEQUENCE</scope>
    <source>
        <strain evidence="2">NIES-4236</strain>
    </source>
</reference>
<evidence type="ECO:0000313" key="3">
    <source>
        <dbReference type="Proteomes" id="UP001050975"/>
    </source>
</evidence>
<name>A0AAV3X112_9CYAN</name>
<dbReference type="InterPro" id="IPR036705">
    <property type="entry name" value="Ribosyl_crysJ1_sf"/>
</dbReference>
<comment type="caution">
    <text evidence="2">The sequence shown here is derived from an EMBL/GenBank/DDBJ whole genome shotgun (WGS) entry which is preliminary data.</text>
</comment>
<dbReference type="Proteomes" id="UP001050975">
    <property type="component" value="Unassembled WGS sequence"/>
</dbReference>
<proteinExistence type="predicted"/>
<organism evidence="2 3">
    <name type="scientific">Microseira wollei NIES-4236</name>
    <dbReference type="NCBI Taxonomy" id="2530354"/>
    <lineage>
        <taxon>Bacteria</taxon>
        <taxon>Bacillati</taxon>
        <taxon>Cyanobacteriota</taxon>
        <taxon>Cyanophyceae</taxon>
        <taxon>Oscillatoriophycideae</taxon>
        <taxon>Aerosakkonematales</taxon>
        <taxon>Aerosakkonemataceae</taxon>
        <taxon>Microseira</taxon>
    </lineage>
</organism>
<accession>A0AAV3X112</accession>
<sequence>MGDRTCESIVGCLVGTAVGDGFGLLYQGLSKRQLVRVYPHLNQSQFLFGRGMIYDDTEYTCTVAKLLIVSAGNVDIFKQDLGIRLRFW</sequence>
<comment type="cofactor">
    <cofactor evidence="1">
        <name>Mg(2+)</name>
        <dbReference type="ChEBI" id="CHEBI:18420"/>
    </cofactor>
    <text evidence="1">Binds 2 magnesium ions per subunit.</text>
</comment>
<dbReference type="EMBL" id="BLAY01000002">
    <property type="protein sequence ID" value="GET35583.1"/>
    <property type="molecule type" value="Genomic_DNA"/>
</dbReference>
<dbReference type="SUPFAM" id="SSF101478">
    <property type="entry name" value="ADP-ribosylglycohydrolase"/>
    <property type="match status" value="1"/>
</dbReference>
<dbReference type="GO" id="GO:0046872">
    <property type="term" value="F:metal ion binding"/>
    <property type="evidence" value="ECO:0007669"/>
    <property type="project" value="UniProtKB-KW"/>
</dbReference>
<dbReference type="InterPro" id="IPR005502">
    <property type="entry name" value="Ribosyl_crysJ1"/>
</dbReference>
<evidence type="ECO:0000313" key="2">
    <source>
        <dbReference type="EMBL" id="GET35583.1"/>
    </source>
</evidence>
<dbReference type="RefSeq" id="WP_226573358.1">
    <property type="nucleotide sequence ID" value="NZ_BLAY01000002.1"/>
</dbReference>
<feature type="binding site" evidence="1">
    <location>
        <position position="56"/>
    </location>
    <ligand>
        <name>Mg(2+)</name>
        <dbReference type="ChEBI" id="CHEBI:18420"/>
        <label>1</label>
    </ligand>
</feature>
<keyword evidence="1" id="KW-0460">Magnesium</keyword>
<feature type="binding site" evidence="1">
    <location>
        <position position="55"/>
    </location>
    <ligand>
        <name>Mg(2+)</name>
        <dbReference type="ChEBI" id="CHEBI:18420"/>
        <label>1</label>
    </ligand>
</feature>
<dbReference type="Pfam" id="PF03747">
    <property type="entry name" value="ADP_ribosyl_GH"/>
    <property type="match status" value="1"/>
</dbReference>
<dbReference type="AlphaFoldDB" id="A0AAV3X112"/>
<keyword evidence="3" id="KW-1185">Reference proteome</keyword>
<evidence type="ECO:0000256" key="1">
    <source>
        <dbReference type="PIRSR" id="PIRSR605502-1"/>
    </source>
</evidence>
<dbReference type="Gene3D" id="1.10.4080.10">
    <property type="entry name" value="ADP-ribosylation/Crystallin J1"/>
    <property type="match status" value="1"/>
</dbReference>